<comment type="caution">
    <text evidence="1">The sequence shown here is derived from an EMBL/GenBank/DDBJ whole genome shotgun (WGS) entry which is preliminary data.</text>
</comment>
<name>A0ACB9NEB1_BAUVA</name>
<accession>A0ACB9NEB1</accession>
<reference evidence="1 2" key="1">
    <citation type="journal article" date="2022" name="DNA Res.">
        <title>Chromosomal-level genome assembly of the orchid tree Bauhinia variegata (Leguminosae; Cercidoideae) supports the allotetraploid origin hypothesis of Bauhinia.</title>
        <authorList>
            <person name="Zhong Y."/>
            <person name="Chen Y."/>
            <person name="Zheng D."/>
            <person name="Pang J."/>
            <person name="Liu Y."/>
            <person name="Luo S."/>
            <person name="Meng S."/>
            <person name="Qian L."/>
            <person name="Wei D."/>
            <person name="Dai S."/>
            <person name="Zhou R."/>
        </authorList>
    </citation>
    <scope>NUCLEOTIDE SEQUENCE [LARGE SCALE GENOMIC DNA]</scope>
    <source>
        <strain evidence="1">BV-YZ2020</strain>
    </source>
</reference>
<gene>
    <name evidence="1" type="ORF">L6164_018318</name>
</gene>
<keyword evidence="2" id="KW-1185">Reference proteome</keyword>
<organism evidence="1 2">
    <name type="scientific">Bauhinia variegata</name>
    <name type="common">Purple orchid tree</name>
    <name type="synonym">Phanera variegata</name>
    <dbReference type="NCBI Taxonomy" id="167791"/>
    <lineage>
        <taxon>Eukaryota</taxon>
        <taxon>Viridiplantae</taxon>
        <taxon>Streptophyta</taxon>
        <taxon>Embryophyta</taxon>
        <taxon>Tracheophyta</taxon>
        <taxon>Spermatophyta</taxon>
        <taxon>Magnoliopsida</taxon>
        <taxon>eudicotyledons</taxon>
        <taxon>Gunneridae</taxon>
        <taxon>Pentapetalae</taxon>
        <taxon>rosids</taxon>
        <taxon>fabids</taxon>
        <taxon>Fabales</taxon>
        <taxon>Fabaceae</taxon>
        <taxon>Cercidoideae</taxon>
        <taxon>Cercideae</taxon>
        <taxon>Bauhiniinae</taxon>
        <taxon>Bauhinia</taxon>
    </lineage>
</organism>
<dbReference type="EMBL" id="CM039432">
    <property type="protein sequence ID" value="KAI4333526.1"/>
    <property type="molecule type" value="Genomic_DNA"/>
</dbReference>
<evidence type="ECO:0000313" key="1">
    <source>
        <dbReference type="EMBL" id="KAI4333526.1"/>
    </source>
</evidence>
<sequence>MAMARLLGGSTPRFLVQFLSIKPHQAEALTIIRCRGAGPQKSKSDSGRGSQTNGAGTMSVGEKPVASNPKGNSSGNGNQVNGNTVKRSG</sequence>
<dbReference type="Proteomes" id="UP000828941">
    <property type="component" value="Chromosome 7"/>
</dbReference>
<evidence type="ECO:0000313" key="2">
    <source>
        <dbReference type="Proteomes" id="UP000828941"/>
    </source>
</evidence>
<proteinExistence type="predicted"/>
<protein>
    <submittedName>
        <fullName evidence="1">Uncharacterized protein</fullName>
    </submittedName>
</protein>